<name>A0AAV3PR58_LITER</name>
<sequence>MGEKHEAMLIRVLREYWDIFAWEAKDMPGVDPMVSVHRLYVEPHYKPIKQKKRTFSEEKEEAIREEMDKLMGAKAIRELLFPTWLANVVVVPKLNGRWRMCTDFTNINKACPKDRYPIPNIDRLVNSSAGYKVIDFLDAFRGYH</sequence>
<organism evidence="1 2">
    <name type="scientific">Lithospermum erythrorhizon</name>
    <name type="common">Purple gromwell</name>
    <name type="synonym">Lithospermum officinale var. erythrorhizon</name>
    <dbReference type="NCBI Taxonomy" id="34254"/>
    <lineage>
        <taxon>Eukaryota</taxon>
        <taxon>Viridiplantae</taxon>
        <taxon>Streptophyta</taxon>
        <taxon>Embryophyta</taxon>
        <taxon>Tracheophyta</taxon>
        <taxon>Spermatophyta</taxon>
        <taxon>Magnoliopsida</taxon>
        <taxon>eudicotyledons</taxon>
        <taxon>Gunneridae</taxon>
        <taxon>Pentapetalae</taxon>
        <taxon>asterids</taxon>
        <taxon>lamiids</taxon>
        <taxon>Boraginales</taxon>
        <taxon>Boraginaceae</taxon>
        <taxon>Boraginoideae</taxon>
        <taxon>Lithospermeae</taxon>
        <taxon>Lithospermum</taxon>
    </lineage>
</organism>
<evidence type="ECO:0008006" key="3">
    <source>
        <dbReference type="Google" id="ProtNLM"/>
    </source>
</evidence>
<dbReference type="EMBL" id="BAABME010018388">
    <property type="protein sequence ID" value="GAA0153646.1"/>
    <property type="molecule type" value="Genomic_DNA"/>
</dbReference>
<dbReference type="PANTHER" id="PTHR24559">
    <property type="entry name" value="TRANSPOSON TY3-I GAG-POL POLYPROTEIN"/>
    <property type="match status" value="1"/>
</dbReference>
<gene>
    <name evidence="1" type="ORF">LIER_37711</name>
</gene>
<protein>
    <recommendedName>
        <fullName evidence="3">Reverse transcriptase domain-containing protein</fullName>
    </recommendedName>
</protein>
<proteinExistence type="predicted"/>
<dbReference type="InterPro" id="IPR053134">
    <property type="entry name" value="RNA-dir_DNA_polymerase"/>
</dbReference>
<reference evidence="1 2" key="1">
    <citation type="submission" date="2024-01" db="EMBL/GenBank/DDBJ databases">
        <title>The complete chloroplast genome sequence of Lithospermum erythrorhizon: insights into the phylogenetic relationship among Boraginaceae species and the maternal lineages of purple gromwells.</title>
        <authorList>
            <person name="Okada T."/>
            <person name="Watanabe K."/>
        </authorList>
    </citation>
    <scope>NUCLEOTIDE SEQUENCE [LARGE SCALE GENOMIC DNA]</scope>
</reference>
<accession>A0AAV3PR58</accession>
<keyword evidence="2" id="KW-1185">Reference proteome</keyword>
<dbReference type="SUPFAM" id="SSF56672">
    <property type="entry name" value="DNA/RNA polymerases"/>
    <property type="match status" value="1"/>
</dbReference>
<dbReference type="Proteomes" id="UP001454036">
    <property type="component" value="Unassembled WGS sequence"/>
</dbReference>
<evidence type="ECO:0000313" key="1">
    <source>
        <dbReference type="EMBL" id="GAA0153646.1"/>
    </source>
</evidence>
<dbReference type="AlphaFoldDB" id="A0AAV3PR58"/>
<dbReference type="PANTHER" id="PTHR24559:SF430">
    <property type="entry name" value="RNA-DIRECTED DNA POLYMERASE"/>
    <property type="match status" value="1"/>
</dbReference>
<comment type="caution">
    <text evidence="1">The sequence shown here is derived from an EMBL/GenBank/DDBJ whole genome shotgun (WGS) entry which is preliminary data.</text>
</comment>
<dbReference type="InterPro" id="IPR043502">
    <property type="entry name" value="DNA/RNA_pol_sf"/>
</dbReference>
<evidence type="ECO:0000313" key="2">
    <source>
        <dbReference type="Proteomes" id="UP001454036"/>
    </source>
</evidence>
<dbReference type="Gene3D" id="3.10.10.10">
    <property type="entry name" value="HIV Type 1 Reverse Transcriptase, subunit A, domain 1"/>
    <property type="match status" value="1"/>
</dbReference>